<dbReference type="GO" id="GO:0043565">
    <property type="term" value="F:sequence-specific DNA binding"/>
    <property type="evidence" value="ECO:0007669"/>
    <property type="project" value="Ensembl"/>
</dbReference>
<keyword evidence="4" id="KW-0158">Chromosome</keyword>
<dbReference type="KEGG" id="amex:103039334"/>
<feature type="region of interest" description="Disordered" evidence="7">
    <location>
        <begin position="236"/>
        <end position="291"/>
    </location>
</feature>
<evidence type="ECO:0000256" key="1">
    <source>
        <dbReference type="ARBA" id="ARBA00004123"/>
    </source>
</evidence>
<dbReference type="Pfam" id="PF04825">
    <property type="entry name" value="Rad21_Rec8_N"/>
    <property type="match status" value="1"/>
</dbReference>
<dbReference type="FunFam" id="1.10.10.580:FF:000001">
    <property type="entry name" value="double-strand-break repair protein rad21 homolog"/>
    <property type="match status" value="1"/>
</dbReference>
<dbReference type="InterPro" id="IPR036390">
    <property type="entry name" value="WH_DNA-bd_sf"/>
</dbReference>
<evidence type="ECO:0000259" key="9">
    <source>
        <dbReference type="Pfam" id="PF04825"/>
    </source>
</evidence>
<dbReference type="GO" id="GO:0007064">
    <property type="term" value="P:mitotic sister chromatid cohesion"/>
    <property type="evidence" value="ECO:0007669"/>
    <property type="project" value="Ensembl"/>
</dbReference>
<dbReference type="GO" id="GO:0008015">
    <property type="term" value="P:blood circulation"/>
    <property type="evidence" value="ECO:0007669"/>
    <property type="project" value="Ensembl"/>
</dbReference>
<dbReference type="GO" id="GO:0005634">
    <property type="term" value="C:nucleus"/>
    <property type="evidence" value="ECO:0007669"/>
    <property type="project" value="UniProtKB-SubCell"/>
</dbReference>
<dbReference type="OMA" id="ERRWNCA"/>
<comment type="subcellular location">
    <subcellularLocation>
        <location evidence="2">Chromosome</location>
    </subcellularLocation>
    <subcellularLocation>
        <location evidence="1">Nucleus</location>
    </subcellularLocation>
</comment>
<evidence type="ECO:0000259" key="8">
    <source>
        <dbReference type="Pfam" id="PF04824"/>
    </source>
</evidence>
<feature type="region of interest" description="Disordered" evidence="7">
    <location>
        <begin position="511"/>
        <end position="564"/>
    </location>
</feature>
<feature type="domain" description="Rad21/Rec8-like protein C-terminal eukaryotic" evidence="8">
    <location>
        <begin position="581"/>
        <end position="634"/>
    </location>
</feature>
<dbReference type="Ensembl" id="ENSAMXT00000042944.1">
    <property type="protein sequence ID" value="ENSAMXP00000043831.1"/>
    <property type="gene ID" value="ENSAMXG00000016960.2"/>
</dbReference>
<dbReference type="InterPro" id="IPR006909">
    <property type="entry name" value="Rad21/Rec8_C_eu"/>
</dbReference>
<dbReference type="Proteomes" id="UP000018467">
    <property type="component" value="Unassembled WGS sequence"/>
</dbReference>
<dbReference type="GO" id="GO:0048703">
    <property type="term" value="P:embryonic viscerocranium morphogenesis"/>
    <property type="evidence" value="ECO:0007669"/>
    <property type="project" value="Ensembl"/>
</dbReference>
<dbReference type="CDD" id="cd21792">
    <property type="entry name" value="Rad21_Rec8_M_NXP1-like"/>
    <property type="match status" value="1"/>
</dbReference>
<name>A0A3B1JQ14_ASTMX</name>
<dbReference type="STRING" id="7994.ENSAMXP00000032739"/>
<keyword evidence="11" id="KW-1185">Reference proteome</keyword>
<evidence type="ECO:0000313" key="11">
    <source>
        <dbReference type="Proteomes" id="UP000018467"/>
    </source>
</evidence>
<dbReference type="CTD" id="322275"/>
<dbReference type="GO" id="GO:0008278">
    <property type="term" value="C:cohesin complex"/>
    <property type="evidence" value="ECO:0007669"/>
    <property type="project" value="InterPro"/>
</dbReference>
<proteinExistence type="inferred from homology"/>
<dbReference type="Pfam" id="PF04824">
    <property type="entry name" value="Rad21_Rec8"/>
    <property type="match status" value="1"/>
</dbReference>
<dbReference type="GO" id="GO:0007059">
    <property type="term" value="P:chromosome segregation"/>
    <property type="evidence" value="ECO:0007669"/>
    <property type="project" value="UniProtKB-KW"/>
</dbReference>
<dbReference type="RefSeq" id="XP_049323529.1">
    <property type="nucleotide sequence ID" value="XM_049467572.1"/>
</dbReference>
<comment type="similarity">
    <text evidence="3">Belongs to the rad21 family.</text>
</comment>
<dbReference type="Ensembl" id="ENSAMXT00000030816.1">
    <property type="protein sequence ID" value="ENSAMXP00000032739.1"/>
    <property type="gene ID" value="ENSAMXG00000016960.2"/>
</dbReference>
<dbReference type="GO" id="GO:0001947">
    <property type="term" value="P:heart looping"/>
    <property type="evidence" value="ECO:0007669"/>
    <property type="project" value="Ensembl"/>
</dbReference>
<dbReference type="Bgee" id="ENSAMXG00000016960">
    <property type="expression patterns" value="Expressed in embryo and 14 other cell types or tissues"/>
</dbReference>
<dbReference type="GO" id="GO:0060037">
    <property type="term" value="P:pharyngeal system development"/>
    <property type="evidence" value="ECO:0007669"/>
    <property type="project" value="Ensembl"/>
</dbReference>
<evidence type="ECO:0000256" key="7">
    <source>
        <dbReference type="SAM" id="MobiDB-lite"/>
    </source>
</evidence>
<dbReference type="GO" id="GO:0048484">
    <property type="term" value="P:enteric nervous system development"/>
    <property type="evidence" value="ECO:0007669"/>
    <property type="project" value="Ensembl"/>
</dbReference>
<dbReference type="GeneTree" id="ENSGT00940000154655"/>
<dbReference type="GO" id="GO:0003181">
    <property type="term" value="P:atrioventricular valve morphogenesis"/>
    <property type="evidence" value="ECO:0007669"/>
    <property type="project" value="Ensembl"/>
</dbReference>
<keyword evidence="5" id="KW-0159">Chromosome partition</keyword>
<dbReference type="AlphaFoldDB" id="A0A3B1JQ14"/>
<dbReference type="GO" id="GO:0006357">
    <property type="term" value="P:regulation of transcription by RNA polymerase II"/>
    <property type="evidence" value="ECO:0007669"/>
    <property type="project" value="Ensembl"/>
</dbReference>
<protein>
    <submittedName>
        <fullName evidence="10">RAD21 cohesin complex component a</fullName>
    </submittedName>
</protein>
<dbReference type="RefSeq" id="XP_049323530.1">
    <property type="nucleotide sequence ID" value="XM_049467573.1"/>
</dbReference>
<evidence type="ECO:0000256" key="5">
    <source>
        <dbReference type="ARBA" id="ARBA00022829"/>
    </source>
</evidence>
<organism evidence="10 11">
    <name type="scientific">Astyanax mexicanus</name>
    <name type="common">Blind cave fish</name>
    <name type="synonym">Astyanax fasciatus mexicanus</name>
    <dbReference type="NCBI Taxonomy" id="7994"/>
    <lineage>
        <taxon>Eukaryota</taxon>
        <taxon>Metazoa</taxon>
        <taxon>Chordata</taxon>
        <taxon>Craniata</taxon>
        <taxon>Vertebrata</taxon>
        <taxon>Euteleostomi</taxon>
        <taxon>Actinopterygii</taxon>
        <taxon>Neopterygii</taxon>
        <taxon>Teleostei</taxon>
        <taxon>Ostariophysi</taxon>
        <taxon>Characiformes</taxon>
        <taxon>Characoidei</taxon>
        <taxon>Acestrorhamphidae</taxon>
        <taxon>Acestrorhamphinae</taxon>
        <taxon>Astyanax</taxon>
    </lineage>
</organism>
<feature type="region of interest" description="Disordered" evidence="7">
    <location>
        <begin position="447"/>
        <end position="482"/>
    </location>
</feature>
<reference evidence="10" key="3">
    <citation type="submission" date="2025-05" db="UniProtKB">
        <authorList>
            <consortium name="Ensembl"/>
        </authorList>
    </citation>
    <scope>IDENTIFICATION</scope>
</reference>
<keyword evidence="6" id="KW-0539">Nucleus</keyword>
<dbReference type="GeneID" id="103039334"/>
<dbReference type="GO" id="GO:0003682">
    <property type="term" value="F:chromatin binding"/>
    <property type="evidence" value="ECO:0007669"/>
    <property type="project" value="TreeGrafter"/>
</dbReference>
<dbReference type="Gene3D" id="1.10.10.580">
    <property type="entry name" value="Structural maintenance of chromosome 1. Chain E"/>
    <property type="match status" value="1"/>
</dbReference>
<dbReference type="InterPro" id="IPR039781">
    <property type="entry name" value="Rad21/Rec8-like"/>
</dbReference>
<dbReference type="GO" id="GO:1990414">
    <property type="term" value="P:replication-born double-strand break repair via sister chromatid exchange"/>
    <property type="evidence" value="ECO:0007669"/>
    <property type="project" value="TreeGrafter"/>
</dbReference>
<feature type="domain" description="Rad21/Rec8-like protein N-terminal" evidence="9">
    <location>
        <begin position="1"/>
        <end position="102"/>
    </location>
</feature>
<dbReference type="SUPFAM" id="SSF46785">
    <property type="entry name" value="Winged helix' DNA-binding domain"/>
    <property type="match status" value="1"/>
</dbReference>
<dbReference type="PANTHER" id="PTHR12585">
    <property type="entry name" value="SCC1 / RAD21 FAMILY MEMBER"/>
    <property type="match status" value="1"/>
</dbReference>
<dbReference type="InterPro" id="IPR023093">
    <property type="entry name" value="ScpA-like_C"/>
</dbReference>
<feature type="compositionally biased region" description="Acidic residues" evidence="7">
    <location>
        <begin position="541"/>
        <end position="557"/>
    </location>
</feature>
<evidence type="ECO:0000256" key="2">
    <source>
        <dbReference type="ARBA" id="ARBA00004286"/>
    </source>
</evidence>
<reference evidence="11" key="1">
    <citation type="submission" date="2013-03" db="EMBL/GenBank/DDBJ databases">
        <authorList>
            <person name="Jeffery W."/>
            <person name="Warren W."/>
            <person name="Wilson R.K."/>
        </authorList>
    </citation>
    <scope>NUCLEOTIDE SEQUENCE</scope>
    <source>
        <strain evidence="11">female</strain>
    </source>
</reference>
<evidence type="ECO:0000256" key="6">
    <source>
        <dbReference type="ARBA" id="ARBA00023242"/>
    </source>
</evidence>
<reference evidence="11" key="2">
    <citation type="journal article" date="2014" name="Nat. Commun.">
        <title>The cavefish genome reveals candidate genes for eye loss.</title>
        <authorList>
            <person name="McGaugh S.E."/>
            <person name="Gross J.B."/>
            <person name="Aken B."/>
            <person name="Blin M."/>
            <person name="Borowsky R."/>
            <person name="Chalopin D."/>
            <person name="Hinaux H."/>
            <person name="Jeffery W.R."/>
            <person name="Keene A."/>
            <person name="Ma L."/>
            <person name="Minx P."/>
            <person name="Murphy D."/>
            <person name="O'Quin K.E."/>
            <person name="Retaux S."/>
            <person name="Rohner N."/>
            <person name="Searle S.M."/>
            <person name="Stahl B.A."/>
            <person name="Tabin C."/>
            <person name="Volff J.N."/>
            <person name="Yoshizawa M."/>
            <person name="Warren W.C."/>
        </authorList>
    </citation>
    <scope>NUCLEOTIDE SEQUENCE [LARGE SCALE GENOMIC DNA]</scope>
    <source>
        <strain evidence="11">female</strain>
    </source>
</reference>
<dbReference type="GO" id="GO:0003187">
    <property type="term" value="P:ventriculo bulbo valve morphogenesis"/>
    <property type="evidence" value="ECO:0007669"/>
    <property type="project" value="Ensembl"/>
</dbReference>
<evidence type="ECO:0000313" key="10">
    <source>
        <dbReference type="Ensembl" id="ENSAMXP00000043831.1"/>
    </source>
</evidence>
<evidence type="ECO:0000256" key="3">
    <source>
        <dbReference type="ARBA" id="ARBA00009870"/>
    </source>
</evidence>
<dbReference type="InterPro" id="IPR006910">
    <property type="entry name" value="Rad21_Rec8_N"/>
</dbReference>
<accession>A0A3B1JQ14</accession>
<dbReference type="InterPro" id="IPR049589">
    <property type="entry name" value="NXP1_M-like"/>
</dbReference>
<evidence type="ECO:0000256" key="4">
    <source>
        <dbReference type="ARBA" id="ARBA00022454"/>
    </source>
</evidence>
<dbReference type="PANTHER" id="PTHR12585:SF71">
    <property type="entry name" value="DOUBLE-STRAND-BREAK REPAIR PROTEIN RAD21 HOMOLOG-RELATED"/>
    <property type="match status" value="1"/>
</dbReference>
<sequence>MFYAHFVLSKRGPLAKIWLAAHWDKKLTKAHVFECNLESSVESIISPKVKMALRTSGHLLLGVVRIYHRKAKYLLADCNEAFIKIKMAFRPGVVDLPEDNREAAYNAITLPEEFHDFDQPLPDLDDIDVAQQFTLNQSRVEEITMREEVGNLSIMADNDFGDFGMDDREIMREESAFEVDIIHGSSASNLLLEAEPGPAHLPDKSTNLDYDDFGENNLENSDGGILVDKLLSSDGGGGIFDDPPAITDSVMMPPDHGDDDDDFDNFSPAGAPDSPDSGPVEPLPNTTDQTEQTTLVPNEEEAFALEPIDITVKETKAKRKRKLIVDSLKELDSKTIRAQLSDYSDIVTTLDLAPPTKKLMMWKETGGVEKLFSLPAQPLWNSRMLKMFTRCLTPLVPDELRKRRKGGEADSLEEFLKELENPEVPREEQITQRSDVIDQTIVEEPSMLQVSSIEGSRTALDETLMPPPSRQRGVKRKSQEAEAALPPMGILDQSLQPMEQSVLSQQLDMPQVDLPPEDTTNLSRLVPELDLLGEKSKDKDDSEEEEEEGEGQGDQDQEERRWNKRTQQMLHGLQRVVAKTGAQSISLLELCKNNNKKQAAAKFYSFLVLKKQQAVELSQSEPYSDIIATPGPRFHLV</sequence>